<keyword evidence="1" id="KW-0812">Transmembrane</keyword>
<dbReference type="AlphaFoldDB" id="D6WIN3"/>
<evidence type="ECO:0000313" key="3">
    <source>
        <dbReference type="Proteomes" id="UP000007266"/>
    </source>
</evidence>
<dbReference type="GO" id="GO:0030425">
    <property type="term" value="C:dendrite"/>
    <property type="evidence" value="ECO:0000318"/>
    <property type="project" value="GO_Central"/>
</dbReference>
<protein>
    <submittedName>
        <fullName evidence="2">Gustatory receptor 140</fullName>
    </submittedName>
</protein>
<feature type="transmembrane region" description="Helical" evidence="1">
    <location>
        <begin position="184"/>
        <end position="204"/>
    </location>
</feature>
<dbReference type="GO" id="GO:0030424">
    <property type="term" value="C:axon"/>
    <property type="evidence" value="ECO:0000318"/>
    <property type="project" value="GO_Central"/>
</dbReference>
<dbReference type="GO" id="GO:0043025">
    <property type="term" value="C:neuronal cell body"/>
    <property type="evidence" value="ECO:0000318"/>
    <property type="project" value="GO_Central"/>
</dbReference>
<dbReference type="GO" id="GO:0007635">
    <property type="term" value="P:chemosensory behavior"/>
    <property type="evidence" value="ECO:0000318"/>
    <property type="project" value="GO_Central"/>
</dbReference>
<sequence>MLNFRGNKLKSLLIELDKFRNIAPTNKTQSFDYFEILLLVLLTIAEFYGLFINDWTVFVYCIPPTMGCFDHLFLNEILKRFRNYFNTINAKLEKEATSIDLNKLFPLTKIDKIKKLEEVETHFQIRCIQDLALLRHDLVDLVLEINKIFSTITIASMVIWFSCTVDLIYLMINMLVHSGQTDFLEFWFPVVIIFLFVLWLLVMVRMYSRTQQSVKV</sequence>
<keyword evidence="3" id="KW-1185">Reference proteome</keyword>
<dbReference type="GO" id="GO:0008049">
    <property type="term" value="P:male courtship behavior"/>
    <property type="evidence" value="ECO:0000318"/>
    <property type="project" value="GO_Central"/>
</dbReference>
<organism evidence="2 3">
    <name type="scientific">Tribolium castaneum</name>
    <name type="common">Red flour beetle</name>
    <dbReference type="NCBI Taxonomy" id="7070"/>
    <lineage>
        <taxon>Eukaryota</taxon>
        <taxon>Metazoa</taxon>
        <taxon>Ecdysozoa</taxon>
        <taxon>Arthropoda</taxon>
        <taxon>Hexapoda</taxon>
        <taxon>Insecta</taxon>
        <taxon>Pterygota</taxon>
        <taxon>Neoptera</taxon>
        <taxon>Endopterygota</taxon>
        <taxon>Coleoptera</taxon>
        <taxon>Polyphaga</taxon>
        <taxon>Cucujiformia</taxon>
        <taxon>Tenebrionidae</taxon>
        <taxon>Tenebrionidae incertae sedis</taxon>
        <taxon>Tribolium</taxon>
    </lineage>
</organism>
<proteinExistence type="predicted"/>
<feature type="transmembrane region" description="Helical" evidence="1">
    <location>
        <begin position="33"/>
        <end position="51"/>
    </location>
</feature>
<keyword evidence="1" id="KW-1133">Transmembrane helix</keyword>
<name>D6WIN3_TRICA</name>
<dbReference type="InParanoid" id="D6WIN3"/>
<accession>D6WIN3</accession>
<feature type="transmembrane region" description="Helical" evidence="1">
    <location>
        <begin position="148"/>
        <end position="172"/>
    </location>
</feature>
<keyword evidence="1" id="KW-0472">Membrane</keyword>
<feature type="transmembrane region" description="Helical" evidence="1">
    <location>
        <begin position="57"/>
        <end position="74"/>
    </location>
</feature>
<evidence type="ECO:0000313" key="2">
    <source>
        <dbReference type="EMBL" id="EFA01384.2"/>
    </source>
</evidence>
<reference evidence="2 3" key="1">
    <citation type="journal article" date="2008" name="Nature">
        <title>The genome of the model beetle and pest Tribolium castaneum.</title>
        <authorList>
            <consortium name="Tribolium Genome Sequencing Consortium"/>
            <person name="Richards S."/>
            <person name="Gibbs R.A."/>
            <person name="Weinstock G.M."/>
            <person name="Brown S.J."/>
            <person name="Denell R."/>
            <person name="Beeman R.W."/>
            <person name="Gibbs R."/>
            <person name="Beeman R.W."/>
            <person name="Brown S.J."/>
            <person name="Bucher G."/>
            <person name="Friedrich M."/>
            <person name="Grimmelikhuijzen C.J."/>
            <person name="Klingler M."/>
            <person name="Lorenzen M."/>
            <person name="Richards S."/>
            <person name="Roth S."/>
            <person name="Schroder R."/>
            <person name="Tautz D."/>
            <person name="Zdobnov E.M."/>
            <person name="Muzny D."/>
            <person name="Gibbs R.A."/>
            <person name="Weinstock G.M."/>
            <person name="Attaway T."/>
            <person name="Bell S."/>
            <person name="Buhay C.J."/>
            <person name="Chandrabose M.N."/>
            <person name="Chavez D."/>
            <person name="Clerk-Blankenburg K.P."/>
            <person name="Cree A."/>
            <person name="Dao M."/>
            <person name="Davis C."/>
            <person name="Chacko J."/>
            <person name="Dinh H."/>
            <person name="Dugan-Rocha S."/>
            <person name="Fowler G."/>
            <person name="Garner T.T."/>
            <person name="Garnes J."/>
            <person name="Gnirke A."/>
            <person name="Hawes A."/>
            <person name="Hernandez J."/>
            <person name="Hines S."/>
            <person name="Holder M."/>
            <person name="Hume J."/>
            <person name="Jhangiani S.N."/>
            <person name="Joshi V."/>
            <person name="Khan Z.M."/>
            <person name="Jackson L."/>
            <person name="Kovar C."/>
            <person name="Kowis A."/>
            <person name="Lee S."/>
            <person name="Lewis L.R."/>
            <person name="Margolis J."/>
            <person name="Morgan M."/>
            <person name="Nazareth L.V."/>
            <person name="Nguyen N."/>
            <person name="Okwuonu G."/>
            <person name="Parker D."/>
            <person name="Richards S."/>
            <person name="Ruiz S.J."/>
            <person name="Santibanez J."/>
            <person name="Savard J."/>
            <person name="Scherer S.E."/>
            <person name="Schneider B."/>
            <person name="Sodergren E."/>
            <person name="Tautz D."/>
            <person name="Vattahil S."/>
            <person name="Villasana D."/>
            <person name="White C.S."/>
            <person name="Wright R."/>
            <person name="Park Y."/>
            <person name="Beeman R.W."/>
            <person name="Lord J."/>
            <person name="Oppert B."/>
            <person name="Lorenzen M."/>
            <person name="Brown S."/>
            <person name="Wang L."/>
            <person name="Savard J."/>
            <person name="Tautz D."/>
            <person name="Richards S."/>
            <person name="Weinstock G."/>
            <person name="Gibbs R.A."/>
            <person name="Liu Y."/>
            <person name="Worley K."/>
            <person name="Weinstock G."/>
            <person name="Elsik C.G."/>
            <person name="Reese J.T."/>
            <person name="Elhaik E."/>
            <person name="Landan G."/>
            <person name="Graur D."/>
            <person name="Arensburger P."/>
            <person name="Atkinson P."/>
            <person name="Beeman R.W."/>
            <person name="Beidler J."/>
            <person name="Brown S.J."/>
            <person name="Demuth J.P."/>
            <person name="Drury D.W."/>
            <person name="Du Y.Z."/>
            <person name="Fujiwara H."/>
            <person name="Lorenzen M."/>
            <person name="Maselli V."/>
            <person name="Osanai M."/>
            <person name="Park Y."/>
            <person name="Robertson H.M."/>
            <person name="Tu Z."/>
            <person name="Wang J.J."/>
            <person name="Wang S."/>
            <person name="Richards S."/>
            <person name="Song H."/>
            <person name="Zhang L."/>
            <person name="Sodergren E."/>
            <person name="Werner D."/>
            <person name="Stanke M."/>
            <person name="Morgenstern B."/>
            <person name="Solovyev V."/>
            <person name="Kosarev P."/>
            <person name="Brown G."/>
            <person name="Chen H.C."/>
            <person name="Ermolaeva O."/>
            <person name="Hlavina W."/>
            <person name="Kapustin Y."/>
            <person name="Kiryutin B."/>
            <person name="Kitts P."/>
            <person name="Maglott D."/>
            <person name="Pruitt K."/>
            <person name="Sapojnikov V."/>
            <person name="Souvorov A."/>
            <person name="Mackey A.J."/>
            <person name="Waterhouse R.M."/>
            <person name="Wyder S."/>
            <person name="Zdobnov E.M."/>
            <person name="Zdobnov E.M."/>
            <person name="Wyder S."/>
            <person name="Kriventseva E.V."/>
            <person name="Kadowaki T."/>
            <person name="Bork P."/>
            <person name="Aranda M."/>
            <person name="Bao R."/>
            <person name="Beermann A."/>
            <person name="Berns N."/>
            <person name="Bolognesi R."/>
            <person name="Bonneton F."/>
            <person name="Bopp D."/>
            <person name="Brown S.J."/>
            <person name="Bucher G."/>
            <person name="Butts T."/>
            <person name="Chaumot A."/>
            <person name="Denell R.E."/>
            <person name="Ferrier D.E."/>
            <person name="Friedrich M."/>
            <person name="Gordon C.M."/>
            <person name="Jindra M."/>
            <person name="Klingler M."/>
            <person name="Lan Q."/>
            <person name="Lattorff H.M."/>
            <person name="Laudet V."/>
            <person name="von Levetsow C."/>
            <person name="Liu Z."/>
            <person name="Lutz R."/>
            <person name="Lynch J.A."/>
            <person name="da Fonseca R.N."/>
            <person name="Posnien N."/>
            <person name="Reuter R."/>
            <person name="Roth S."/>
            <person name="Savard J."/>
            <person name="Schinko J.B."/>
            <person name="Schmitt C."/>
            <person name="Schoppmeier M."/>
            <person name="Schroder R."/>
            <person name="Shippy T.D."/>
            <person name="Simonnet F."/>
            <person name="Marques-Souza H."/>
            <person name="Tautz D."/>
            <person name="Tomoyasu Y."/>
            <person name="Trauner J."/>
            <person name="Van der Zee M."/>
            <person name="Vervoort M."/>
            <person name="Wittkopp N."/>
            <person name="Wimmer E.A."/>
            <person name="Yang X."/>
            <person name="Jones A.K."/>
            <person name="Sattelle D.B."/>
            <person name="Ebert P.R."/>
            <person name="Nelson D."/>
            <person name="Scott J.G."/>
            <person name="Beeman R.W."/>
            <person name="Muthukrishnan S."/>
            <person name="Kramer K.J."/>
            <person name="Arakane Y."/>
            <person name="Beeman R.W."/>
            <person name="Zhu Q."/>
            <person name="Hogenkamp D."/>
            <person name="Dixit R."/>
            <person name="Oppert B."/>
            <person name="Jiang H."/>
            <person name="Zou Z."/>
            <person name="Marshall J."/>
            <person name="Elpidina E."/>
            <person name="Vinokurov K."/>
            <person name="Oppert C."/>
            <person name="Zou Z."/>
            <person name="Evans J."/>
            <person name="Lu Z."/>
            <person name="Zhao P."/>
            <person name="Sumathipala N."/>
            <person name="Altincicek B."/>
            <person name="Vilcinskas A."/>
            <person name="Williams M."/>
            <person name="Hultmark D."/>
            <person name="Hetru C."/>
            <person name="Jiang H."/>
            <person name="Grimmelikhuijzen C.J."/>
            <person name="Hauser F."/>
            <person name="Cazzamali G."/>
            <person name="Williamson M."/>
            <person name="Park Y."/>
            <person name="Li B."/>
            <person name="Tanaka Y."/>
            <person name="Predel R."/>
            <person name="Neupert S."/>
            <person name="Schachtner J."/>
            <person name="Verleyen P."/>
            <person name="Raible F."/>
            <person name="Bork P."/>
            <person name="Friedrich M."/>
            <person name="Walden K.K."/>
            <person name="Robertson H.M."/>
            <person name="Angeli S."/>
            <person name="Foret S."/>
            <person name="Bucher G."/>
            <person name="Schuetz S."/>
            <person name="Maleszka R."/>
            <person name="Wimmer E.A."/>
            <person name="Beeman R.W."/>
            <person name="Lorenzen M."/>
            <person name="Tomoyasu Y."/>
            <person name="Miller S.C."/>
            <person name="Grossmann D."/>
            <person name="Bucher G."/>
        </authorList>
    </citation>
    <scope>NUCLEOTIDE SEQUENCE [LARGE SCALE GENOMIC DNA]</scope>
    <source>
        <strain evidence="2 3">Georgia GA2</strain>
    </source>
</reference>
<dbReference type="EMBL" id="KQ971321">
    <property type="protein sequence ID" value="EFA01384.2"/>
    <property type="molecule type" value="Genomic_DNA"/>
</dbReference>
<gene>
    <name evidence="2" type="primary">AUGUSTUS-3.0.2_30229</name>
    <name evidence="2" type="ORF">TcasGA2_TC030229</name>
</gene>
<dbReference type="Proteomes" id="UP000007266">
    <property type="component" value="Linkage group 3"/>
</dbReference>
<keyword evidence="2" id="KW-0675">Receptor</keyword>
<reference evidence="2 3" key="2">
    <citation type="journal article" date="2010" name="Nucleic Acids Res.">
        <title>BeetleBase in 2010: revisions to provide comprehensive genomic information for Tribolium castaneum.</title>
        <authorList>
            <person name="Kim H.S."/>
            <person name="Murphy T."/>
            <person name="Xia J."/>
            <person name="Caragea D."/>
            <person name="Park Y."/>
            <person name="Beeman R.W."/>
            <person name="Lorenzen M.D."/>
            <person name="Butcher S."/>
            <person name="Manak J.R."/>
            <person name="Brown S.J."/>
        </authorList>
    </citation>
    <scope>GENOME REANNOTATION</scope>
    <source>
        <strain evidence="2 3">Georgia GA2</strain>
    </source>
</reference>
<dbReference type="HOGENOM" id="CLU_753019_0_0_1"/>
<evidence type="ECO:0000256" key="1">
    <source>
        <dbReference type="SAM" id="Phobius"/>
    </source>
</evidence>